<dbReference type="InterPro" id="IPR013103">
    <property type="entry name" value="RVT_2"/>
</dbReference>
<dbReference type="PANTHER" id="PTHR46162">
    <property type="entry name" value="TRAF-LIKE FAMILY PROTEIN"/>
    <property type="match status" value="1"/>
</dbReference>
<dbReference type="Pfam" id="PF07727">
    <property type="entry name" value="RVT_2"/>
    <property type="match status" value="1"/>
</dbReference>
<gene>
    <name evidence="4" type="primary">LOC109132905</name>
</gene>
<dbReference type="Pfam" id="PF22486">
    <property type="entry name" value="MATH_2"/>
    <property type="match status" value="1"/>
</dbReference>
<evidence type="ECO:0000313" key="4">
    <source>
        <dbReference type="RefSeq" id="XP_019100914.1"/>
    </source>
</evidence>
<evidence type="ECO:0000259" key="2">
    <source>
        <dbReference type="PROSITE" id="PS50144"/>
    </source>
</evidence>
<dbReference type="SUPFAM" id="SSF49599">
    <property type="entry name" value="TRAF domain-like"/>
    <property type="match status" value="1"/>
</dbReference>
<proteinExistence type="predicted"/>
<dbReference type="PROSITE" id="PS50144">
    <property type="entry name" value="MATH"/>
    <property type="match status" value="1"/>
</dbReference>
<reference evidence="4" key="2">
    <citation type="submission" date="2025-08" db="UniProtKB">
        <authorList>
            <consortium name="RefSeq"/>
        </authorList>
    </citation>
    <scope>IDENTIFICATION</scope>
    <source>
        <tissue evidence="4">Leaf</tissue>
    </source>
</reference>
<organism evidence="3 4">
    <name type="scientific">Camelina sativa</name>
    <name type="common">False flax</name>
    <name type="synonym">Myagrum sativum</name>
    <dbReference type="NCBI Taxonomy" id="90675"/>
    <lineage>
        <taxon>Eukaryota</taxon>
        <taxon>Viridiplantae</taxon>
        <taxon>Streptophyta</taxon>
        <taxon>Embryophyta</taxon>
        <taxon>Tracheophyta</taxon>
        <taxon>Spermatophyta</taxon>
        <taxon>Magnoliopsida</taxon>
        <taxon>eudicotyledons</taxon>
        <taxon>Gunneridae</taxon>
        <taxon>Pentapetalae</taxon>
        <taxon>rosids</taxon>
        <taxon>malvids</taxon>
        <taxon>Brassicales</taxon>
        <taxon>Brassicaceae</taxon>
        <taxon>Camelineae</taxon>
        <taxon>Camelina</taxon>
    </lineage>
</organism>
<feature type="compositionally biased region" description="Acidic residues" evidence="1">
    <location>
        <begin position="32"/>
        <end position="43"/>
    </location>
</feature>
<protein>
    <submittedName>
        <fullName evidence="4">Uncharacterized protein LOC109132905</fullName>
    </submittedName>
</protein>
<dbReference type="InterPro" id="IPR002083">
    <property type="entry name" value="MATH/TRAF_dom"/>
</dbReference>
<evidence type="ECO:0000256" key="1">
    <source>
        <dbReference type="SAM" id="MobiDB-lite"/>
    </source>
</evidence>
<reference evidence="3" key="1">
    <citation type="journal article" date="2014" name="Nat. Commun.">
        <title>The emerging biofuel crop Camelina sativa retains a highly undifferentiated hexaploid genome structure.</title>
        <authorList>
            <person name="Kagale S."/>
            <person name="Koh C."/>
            <person name="Nixon J."/>
            <person name="Bollina V."/>
            <person name="Clarke W.E."/>
            <person name="Tuteja R."/>
            <person name="Spillane C."/>
            <person name="Robinson S.J."/>
            <person name="Links M.G."/>
            <person name="Clarke C."/>
            <person name="Higgins E.E."/>
            <person name="Huebert T."/>
            <person name="Sharpe A.G."/>
            <person name="Parkin I.A."/>
        </authorList>
    </citation>
    <scope>NUCLEOTIDE SEQUENCE [LARGE SCALE GENOMIC DNA]</scope>
    <source>
        <strain evidence="3">cv. DH55</strain>
    </source>
</reference>
<dbReference type="Gene3D" id="2.60.210.10">
    <property type="entry name" value="Apoptosis, Tumor Necrosis Factor Receptor Associated Protein 2, Chain A"/>
    <property type="match status" value="1"/>
</dbReference>
<name>A0ABM1RPH6_CAMSA</name>
<dbReference type="Proteomes" id="UP000694864">
    <property type="component" value="Chromosome 5"/>
</dbReference>
<feature type="domain" description="MATH" evidence="2">
    <location>
        <begin position="220"/>
        <end position="345"/>
    </location>
</feature>
<dbReference type="PANTHER" id="PTHR46162:SF5">
    <property type="entry name" value="T23K8.6-RELATED"/>
    <property type="match status" value="1"/>
</dbReference>
<dbReference type="CDD" id="cd00121">
    <property type="entry name" value="MATH"/>
    <property type="match status" value="1"/>
</dbReference>
<keyword evidence="3" id="KW-1185">Reference proteome</keyword>
<dbReference type="InterPro" id="IPR008974">
    <property type="entry name" value="TRAF-like"/>
</dbReference>
<sequence length="357" mass="39684">MAADCIGIGVFGNNGVTESSFTESVEENRGDSDDDEIEDESDNPEGLQETEQSQPIQVKRNSDNSINKFKARLVAKSYVQRHGVDFDEVFAPVAHIETIRFLIALSASNGWEVHHLDVKTAFLHGELREDVFITQPEGFITDGFYVDDLLITGSSLQLILEFKKDLSRAKGVTWSTQVLPIEAFSDPANGFILEGEEHEFGAHVKIAPSPVAAAENLPFHKFSWSSVRDFSLLKQSDYVSKTFQMGEKSGETLTVYPKGDSRAEGELSSYVHLAEGENLSKGELIMVRARLQILDPRGSNHLSGWLQSWVMTSNKGRGLTQSMPLAKIQEGYLDHEDTLNVEMECEIVNAIKNNPLF</sequence>
<accession>A0ABM1RPH6</accession>
<dbReference type="GeneID" id="109132905"/>
<dbReference type="RefSeq" id="XP_019100914.1">
    <property type="nucleotide sequence ID" value="XM_019245369.1"/>
</dbReference>
<feature type="region of interest" description="Disordered" evidence="1">
    <location>
        <begin position="12"/>
        <end position="61"/>
    </location>
</feature>
<evidence type="ECO:0000313" key="3">
    <source>
        <dbReference type="Proteomes" id="UP000694864"/>
    </source>
</evidence>